<feature type="active site" description="Charge relay system" evidence="9">
    <location>
        <position position="236"/>
    </location>
</feature>
<dbReference type="PANTHER" id="PTHR43806">
    <property type="entry name" value="PEPTIDASE S8"/>
    <property type="match status" value="1"/>
</dbReference>
<feature type="active site" description="Charge relay system" evidence="9">
    <location>
        <position position="416"/>
    </location>
</feature>
<reference evidence="15 16" key="1">
    <citation type="submission" date="2019-06" db="EMBL/GenBank/DDBJ databases">
        <title>Whole genome sequence for Cellvibrionaceae sp. R142.</title>
        <authorList>
            <person name="Wang G."/>
        </authorList>
    </citation>
    <scope>NUCLEOTIDE SEQUENCE [LARGE SCALE GENOMIC DNA]</scope>
    <source>
        <strain evidence="15 16">R142</strain>
    </source>
</reference>
<dbReference type="InterPro" id="IPR022398">
    <property type="entry name" value="Peptidase_S8_His-AS"/>
</dbReference>
<name>A0A545SND1_9GAMM</name>
<dbReference type="InterPro" id="IPR034176">
    <property type="entry name" value="Peptidases_S8_13"/>
</dbReference>
<dbReference type="GO" id="GO:0006508">
    <property type="term" value="P:proteolysis"/>
    <property type="evidence" value="ECO:0007669"/>
    <property type="project" value="UniProtKB-KW"/>
</dbReference>
<organism evidence="15 16">
    <name type="scientific">Exilibacterium tricleocarpae</name>
    <dbReference type="NCBI Taxonomy" id="2591008"/>
    <lineage>
        <taxon>Bacteria</taxon>
        <taxon>Pseudomonadati</taxon>
        <taxon>Pseudomonadota</taxon>
        <taxon>Gammaproteobacteria</taxon>
        <taxon>Cellvibrionales</taxon>
        <taxon>Cellvibrionaceae</taxon>
        <taxon>Exilibacterium</taxon>
    </lineage>
</organism>
<evidence type="ECO:0000256" key="10">
    <source>
        <dbReference type="SAM" id="MobiDB-lite"/>
    </source>
</evidence>
<dbReference type="AlphaFoldDB" id="A0A545SND1"/>
<dbReference type="GO" id="GO:0004252">
    <property type="term" value="F:serine-type endopeptidase activity"/>
    <property type="evidence" value="ECO:0007669"/>
    <property type="project" value="UniProtKB-UniRule"/>
</dbReference>
<dbReference type="Gene3D" id="3.40.50.200">
    <property type="entry name" value="Peptidase S8/S53 domain"/>
    <property type="match status" value="1"/>
</dbReference>
<evidence type="ECO:0000256" key="2">
    <source>
        <dbReference type="ARBA" id="ARBA00011073"/>
    </source>
</evidence>
<comment type="subcellular location">
    <subcellularLocation>
        <location evidence="1">Secreted</location>
    </subcellularLocation>
</comment>
<feature type="signal peptide" evidence="11">
    <location>
        <begin position="1"/>
        <end position="31"/>
    </location>
</feature>
<dbReference type="InterPro" id="IPR015500">
    <property type="entry name" value="Peptidase_S8_subtilisin-rel"/>
</dbReference>
<dbReference type="Pfam" id="PF22148">
    <property type="entry name" value="Fervidolysin_NPro-like"/>
    <property type="match status" value="1"/>
</dbReference>
<dbReference type="SUPFAM" id="SSF52743">
    <property type="entry name" value="Subtilisin-like"/>
    <property type="match status" value="1"/>
</dbReference>
<feature type="chain" id="PRO_5021960137" evidence="11">
    <location>
        <begin position="32"/>
        <end position="684"/>
    </location>
</feature>
<dbReference type="PANTHER" id="PTHR43806:SF11">
    <property type="entry name" value="CEREVISIN-RELATED"/>
    <property type="match status" value="1"/>
</dbReference>
<evidence type="ECO:0000256" key="7">
    <source>
        <dbReference type="ARBA" id="ARBA00022825"/>
    </source>
</evidence>
<feature type="domain" description="Peptidase S8/S53" evidence="12">
    <location>
        <begin position="167"/>
        <end position="462"/>
    </location>
</feature>
<dbReference type="PRINTS" id="PR00723">
    <property type="entry name" value="SUBTILISIN"/>
</dbReference>
<evidence type="ECO:0000259" key="13">
    <source>
        <dbReference type="Pfam" id="PF04151"/>
    </source>
</evidence>
<dbReference type="InterPro" id="IPR007280">
    <property type="entry name" value="Peptidase_C_arc/bac"/>
</dbReference>
<evidence type="ECO:0000256" key="4">
    <source>
        <dbReference type="ARBA" id="ARBA00022670"/>
    </source>
</evidence>
<dbReference type="Proteomes" id="UP000319732">
    <property type="component" value="Unassembled WGS sequence"/>
</dbReference>
<dbReference type="Gene3D" id="2.60.120.380">
    <property type="match status" value="2"/>
</dbReference>
<feature type="compositionally biased region" description="Low complexity" evidence="10">
    <location>
        <begin position="219"/>
        <end position="230"/>
    </location>
</feature>
<evidence type="ECO:0000313" key="15">
    <source>
        <dbReference type="EMBL" id="TQV66500.1"/>
    </source>
</evidence>
<evidence type="ECO:0000256" key="8">
    <source>
        <dbReference type="ARBA" id="ARBA00023145"/>
    </source>
</evidence>
<dbReference type="OrthoDB" id="9790784at2"/>
<dbReference type="RefSeq" id="WP_142930086.1">
    <property type="nucleotide sequence ID" value="NZ_ML660116.1"/>
</dbReference>
<dbReference type="EMBL" id="VHSG01000041">
    <property type="protein sequence ID" value="TQV66500.1"/>
    <property type="molecule type" value="Genomic_DNA"/>
</dbReference>
<dbReference type="FunFam" id="2.60.120.380:FF:000013">
    <property type="entry name" value="Alkaline serine protease"/>
    <property type="match status" value="1"/>
</dbReference>
<comment type="caution">
    <text evidence="15">The sequence shown here is derived from an EMBL/GenBank/DDBJ whole genome shotgun (WGS) entry which is preliminary data.</text>
</comment>
<keyword evidence="3" id="KW-0964">Secreted</keyword>
<keyword evidence="5 11" id="KW-0732">Signal</keyword>
<evidence type="ECO:0000256" key="11">
    <source>
        <dbReference type="SAM" id="SignalP"/>
    </source>
</evidence>
<dbReference type="Pfam" id="PF04151">
    <property type="entry name" value="PPC"/>
    <property type="match status" value="2"/>
</dbReference>
<dbReference type="FunFam" id="3.40.50.200:FF:000022">
    <property type="entry name" value="Extracellular protease"/>
    <property type="match status" value="1"/>
</dbReference>
<accession>A0A545SND1</accession>
<dbReference type="PROSITE" id="PS00137">
    <property type="entry name" value="SUBTILASE_HIS"/>
    <property type="match status" value="1"/>
</dbReference>
<keyword evidence="7 9" id="KW-0720">Serine protease</keyword>
<dbReference type="InterPro" id="IPR054399">
    <property type="entry name" value="Fervidolysin-like_N_prodom"/>
</dbReference>
<dbReference type="Pfam" id="PF00082">
    <property type="entry name" value="Peptidase_S8"/>
    <property type="match status" value="1"/>
</dbReference>
<evidence type="ECO:0000256" key="6">
    <source>
        <dbReference type="ARBA" id="ARBA00022801"/>
    </source>
</evidence>
<dbReference type="CDD" id="cd07496">
    <property type="entry name" value="Peptidases_S8_13"/>
    <property type="match status" value="1"/>
</dbReference>
<dbReference type="InterPro" id="IPR000209">
    <property type="entry name" value="Peptidase_S8/S53_dom"/>
</dbReference>
<feature type="domain" description="Peptidase C-terminal archaeal/bacterial" evidence="13">
    <location>
        <begin position="605"/>
        <end position="672"/>
    </location>
</feature>
<evidence type="ECO:0000259" key="14">
    <source>
        <dbReference type="Pfam" id="PF22148"/>
    </source>
</evidence>
<dbReference type="PROSITE" id="PS51892">
    <property type="entry name" value="SUBTILASE"/>
    <property type="match status" value="1"/>
</dbReference>
<feature type="region of interest" description="Disordered" evidence="10">
    <location>
        <begin position="200"/>
        <end position="234"/>
    </location>
</feature>
<comment type="similarity">
    <text evidence="2 9">Belongs to the peptidase S8 family.</text>
</comment>
<dbReference type="InterPro" id="IPR023828">
    <property type="entry name" value="Peptidase_S8_Ser-AS"/>
</dbReference>
<feature type="compositionally biased region" description="Basic and acidic residues" evidence="10">
    <location>
        <begin position="206"/>
        <end position="216"/>
    </location>
</feature>
<evidence type="ECO:0000256" key="3">
    <source>
        <dbReference type="ARBA" id="ARBA00022525"/>
    </source>
</evidence>
<evidence type="ECO:0000256" key="1">
    <source>
        <dbReference type="ARBA" id="ARBA00004613"/>
    </source>
</evidence>
<keyword evidence="6 9" id="KW-0378">Hydrolase</keyword>
<sequence length="684" mass="68773">MKNNSLPVGLLKKLVLGGAVALSATSVSVQAVQLDSTAAASPVPAAAAAITDRIIVKYKNTAPESLSATLSQASLDRAEQLAGAGLKHMRKLATGAHLVKLKRQLTGAEVDDVIAKLMADPNVEYAERDIMLRPMAIPSDPRYSEQWHYFENAGGLNLPAAWDVTQGEGVVVAVIDTGYRPHSDLNANLLPGYDMISDTTVAQDGGGRDADARDPGDWEPAGACGAGEPARNSSWHGTHVAGTIAAVTNNGVGIAGVAYKAKVVPIRALGRCGGLLSDISDAMIWAAGGSVSGVPANANPAQVLNLSLGGGGSCGATQQAAINTARSLGATVVVAAGNSNANAANATPANCAGVVTVASVDRSGGKAWYSNFGSVVDVAAPGGDTRFAAANGVLSTLNSGTTGPGSESYAFFQGTSMATPHVAGAAALLYAVQPGITPDAVESILKSSARSFPATCSQCGAGIVDAAAAVDAANGGGGGTPDGVLENGVVETGLSGSTGTELFFTLEVPAGAGDLSFQLSGGSGDADLYVKFGSAPTTGSYDCRPFVSGNNETCDISSARAGTYYVMVRAYSTFSGVSLVGSFTEGGGGGISETDLSGARFSWTRYTIEVAPGSTALEVSIAGGSGDADLYVRAGAAPTLSAYNCRPYRNGNNETCSIANPQAGTWHIGLYGYAAYSGVSLEAN</sequence>
<evidence type="ECO:0000313" key="16">
    <source>
        <dbReference type="Proteomes" id="UP000319732"/>
    </source>
</evidence>
<keyword evidence="4 9" id="KW-0645">Protease</keyword>
<evidence type="ECO:0000256" key="9">
    <source>
        <dbReference type="PROSITE-ProRule" id="PRU01240"/>
    </source>
</evidence>
<dbReference type="GO" id="GO:0005576">
    <property type="term" value="C:extracellular region"/>
    <property type="evidence" value="ECO:0007669"/>
    <property type="project" value="UniProtKB-SubCell"/>
</dbReference>
<keyword evidence="16" id="KW-1185">Reference proteome</keyword>
<proteinExistence type="inferred from homology"/>
<dbReference type="InterPro" id="IPR050131">
    <property type="entry name" value="Peptidase_S8_subtilisin-like"/>
</dbReference>
<gene>
    <name evidence="15" type="ORF">FKG94_27085</name>
</gene>
<evidence type="ECO:0000256" key="5">
    <source>
        <dbReference type="ARBA" id="ARBA00022729"/>
    </source>
</evidence>
<dbReference type="PROSITE" id="PS00138">
    <property type="entry name" value="SUBTILASE_SER"/>
    <property type="match status" value="1"/>
</dbReference>
<feature type="domain" description="Fervidolysin-like N-terminal prodomain" evidence="14">
    <location>
        <begin position="39"/>
        <end position="127"/>
    </location>
</feature>
<feature type="active site" description="Charge relay system" evidence="9">
    <location>
        <position position="176"/>
    </location>
</feature>
<evidence type="ECO:0000259" key="12">
    <source>
        <dbReference type="Pfam" id="PF00082"/>
    </source>
</evidence>
<protein>
    <submittedName>
        <fullName evidence="15">S8 family serine peptidase</fullName>
    </submittedName>
</protein>
<feature type="domain" description="Peptidase C-terminal archaeal/bacterial" evidence="13">
    <location>
        <begin position="502"/>
        <end position="570"/>
    </location>
</feature>
<keyword evidence="8" id="KW-0865">Zymogen</keyword>
<dbReference type="InterPro" id="IPR036852">
    <property type="entry name" value="Peptidase_S8/S53_dom_sf"/>
</dbReference>